<proteinExistence type="predicted"/>
<sequence>MGKEPNDDFPLPVPVTGWQRWRPVLLIVGFVLFFIPLVFTDFVPVPELVGRACVAIVVAVMVYDTVAKMTRARSTRGQRRRALAKEIPSELGHAEWSGVVDGLDRNSLDSFAEALTEVAPRLTRDHRHSRSSLAVFRWVPESYLHGYGRIVTIRVPAGSGGQDVTVTVDPLVPTAILDFRAAAHDAAEFVLALQCLARLRTGSLPMPVRTGRL</sequence>
<feature type="transmembrane region" description="Helical" evidence="1">
    <location>
        <begin position="48"/>
        <end position="66"/>
    </location>
</feature>
<protein>
    <submittedName>
        <fullName evidence="2">Uncharacterized protein</fullName>
    </submittedName>
</protein>
<keyword evidence="1" id="KW-0812">Transmembrane</keyword>
<dbReference type="AlphaFoldDB" id="A0A3N3ZPF6"/>
<feature type="transmembrane region" description="Helical" evidence="1">
    <location>
        <begin position="24"/>
        <end position="42"/>
    </location>
</feature>
<dbReference type="Proteomes" id="UP000270616">
    <property type="component" value="Unassembled WGS sequence"/>
</dbReference>
<keyword evidence="3" id="KW-1185">Reference proteome</keyword>
<accession>A0A3N3ZPF6</accession>
<evidence type="ECO:0000313" key="2">
    <source>
        <dbReference type="EMBL" id="ROZ62854.1"/>
    </source>
</evidence>
<gene>
    <name evidence="2" type="ORF">EDL96_08765</name>
</gene>
<keyword evidence="1" id="KW-1133">Transmembrane helix</keyword>
<evidence type="ECO:0000256" key="1">
    <source>
        <dbReference type="SAM" id="Phobius"/>
    </source>
</evidence>
<dbReference type="EMBL" id="RKMF01000010">
    <property type="protein sequence ID" value="ROZ62854.1"/>
    <property type="molecule type" value="Genomic_DNA"/>
</dbReference>
<keyword evidence="1" id="KW-0472">Membrane</keyword>
<dbReference type="RefSeq" id="WP_123825416.1">
    <property type="nucleotide sequence ID" value="NZ_RKMF01000010.1"/>
</dbReference>
<reference evidence="2 3" key="1">
    <citation type="submission" date="2018-10" db="EMBL/GenBank/DDBJ databases">
        <title>Kocuria sp. M5W7-7, whole genome shotgun sequence.</title>
        <authorList>
            <person name="Tuo L."/>
        </authorList>
    </citation>
    <scope>NUCLEOTIDE SEQUENCE [LARGE SCALE GENOMIC DNA]</scope>
    <source>
        <strain evidence="2 3">M5W7-7</strain>
    </source>
</reference>
<organism evidence="2 3">
    <name type="scientific">Kocuria soli</name>
    <dbReference type="NCBI Taxonomy" id="2485125"/>
    <lineage>
        <taxon>Bacteria</taxon>
        <taxon>Bacillati</taxon>
        <taxon>Actinomycetota</taxon>
        <taxon>Actinomycetes</taxon>
        <taxon>Micrococcales</taxon>
        <taxon>Micrococcaceae</taxon>
        <taxon>Kocuria</taxon>
    </lineage>
</organism>
<name>A0A3N3ZPF6_9MICC</name>
<comment type="caution">
    <text evidence="2">The sequence shown here is derived from an EMBL/GenBank/DDBJ whole genome shotgun (WGS) entry which is preliminary data.</text>
</comment>
<evidence type="ECO:0000313" key="3">
    <source>
        <dbReference type="Proteomes" id="UP000270616"/>
    </source>
</evidence>